<dbReference type="InterPro" id="IPR011078">
    <property type="entry name" value="PyrdxlP_homeostasis"/>
</dbReference>
<proteinExistence type="inferred from homology"/>
<dbReference type="FunCoup" id="A0A2R5G3U9">
    <property type="interactions" value="178"/>
</dbReference>
<dbReference type="PANTHER" id="PTHR10146">
    <property type="entry name" value="PROLINE SYNTHETASE CO-TRANSCRIBED BACTERIAL HOMOLOG PROTEIN"/>
    <property type="match status" value="1"/>
</dbReference>
<dbReference type="InParanoid" id="A0A2R5G3U9"/>
<evidence type="ECO:0000313" key="6">
    <source>
        <dbReference type="EMBL" id="GBG25707.1"/>
    </source>
</evidence>
<organism evidence="6 7">
    <name type="scientific">Hondaea fermentalgiana</name>
    <dbReference type="NCBI Taxonomy" id="2315210"/>
    <lineage>
        <taxon>Eukaryota</taxon>
        <taxon>Sar</taxon>
        <taxon>Stramenopiles</taxon>
        <taxon>Bigyra</taxon>
        <taxon>Labyrinthulomycetes</taxon>
        <taxon>Thraustochytrida</taxon>
        <taxon>Thraustochytriidae</taxon>
        <taxon>Hondaea</taxon>
    </lineage>
</organism>
<evidence type="ECO:0000313" key="7">
    <source>
        <dbReference type="Proteomes" id="UP000241890"/>
    </source>
</evidence>
<comment type="function">
    <text evidence="2">Pyridoxal 5'-phosphate (PLP)-binding protein, which may be involved in intracellular homeostatic regulation of pyridoxal 5'-phosphate (PLP), the active form of vitamin B6.</text>
</comment>
<keyword evidence="1 2" id="KW-0663">Pyridoxal phosphate</keyword>
<dbReference type="Gene3D" id="3.20.20.10">
    <property type="entry name" value="Alanine racemase"/>
    <property type="match status" value="1"/>
</dbReference>
<feature type="compositionally biased region" description="Basic and acidic residues" evidence="4">
    <location>
        <begin position="242"/>
        <end position="256"/>
    </location>
</feature>
<dbReference type="Proteomes" id="UP000241890">
    <property type="component" value="Unassembled WGS sequence"/>
</dbReference>
<feature type="compositionally biased region" description="Low complexity" evidence="4">
    <location>
        <begin position="281"/>
        <end position="315"/>
    </location>
</feature>
<feature type="modified residue" description="N6-(pyridoxal phosphate)lysine" evidence="2">
    <location>
        <position position="36"/>
    </location>
</feature>
<comment type="similarity">
    <text evidence="2 3">Belongs to the pyridoxal phosphate-binding protein YggS/PROSC family.</text>
</comment>
<dbReference type="FunFam" id="3.20.20.10:FF:000018">
    <property type="entry name" value="Pyridoxal phosphate homeostasis protein"/>
    <property type="match status" value="1"/>
</dbReference>
<dbReference type="InterPro" id="IPR029066">
    <property type="entry name" value="PLP-binding_barrel"/>
</dbReference>
<evidence type="ECO:0000259" key="5">
    <source>
        <dbReference type="Pfam" id="PF01168"/>
    </source>
</evidence>
<feature type="domain" description="Alanine racemase N-terminal" evidence="5">
    <location>
        <begin position="16"/>
        <end position="230"/>
    </location>
</feature>
<dbReference type="PROSITE" id="PS01211">
    <property type="entry name" value="UPF0001"/>
    <property type="match status" value="1"/>
</dbReference>
<keyword evidence="7" id="KW-1185">Reference proteome</keyword>
<evidence type="ECO:0000256" key="4">
    <source>
        <dbReference type="SAM" id="MobiDB-lite"/>
    </source>
</evidence>
<dbReference type="GO" id="GO:0030170">
    <property type="term" value="F:pyridoxal phosphate binding"/>
    <property type="evidence" value="ECO:0007669"/>
    <property type="project" value="UniProtKB-UniRule"/>
</dbReference>
<dbReference type="AlphaFoldDB" id="A0A2R5G3U9"/>
<dbReference type="HAMAP" id="MF_02087">
    <property type="entry name" value="PLP_homeostasis"/>
    <property type="match status" value="1"/>
</dbReference>
<sequence length="315" mass="33466">MSSGATSAALRSVRGRIAELCGQLGRAEPTLVAVSKTKPNAMVQEAYDAGQRHFGENYVQELVGKAPDLPSDIKWHFIGMLQSNKAKQIASLPNIYIVESVHSQKLANALNKHVPEDRKEKLRVLVQVNTSGEDSKSGIEPDGCVKLVTHVIEECDKLQFAGLMTIGRLGDVSPECFDLLNKCKQDVLAAHPQLADQPFEMSMGMSGDFELAIEHGSTSVRVGSSIFGARDYAPGKGPEAALKARQEQQDKEKVAGDEGQQAKGKEQEPGQGKGQENDQTSEASQNNGAAAAAAAPATGAESSSSPENSSATKPQ</sequence>
<name>A0A2R5G3U9_9STRA</name>
<dbReference type="OrthoDB" id="10264196at2759"/>
<gene>
    <name evidence="6" type="ORF">FCC1311_019262</name>
</gene>
<evidence type="ECO:0000256" key="3">
    <source>
        <dbReference type="RuleBase" id="RU004514"/>
    </source>
</evidence>
<dbReference type="EMBL" id="BEYU01000014">
    <property type="protein sequence ID" value="GBG25707.1"/>
    <property type="molecule type" value="Genomic_DNA"/>
</dbReference>
<dbReference type="CDD" id="cd06822">
    <property type="entry name" value="PLPDE_III_YBL036c_euk"/>
    <property type="match status" value="1"/>
</dbReference>
<feature type="region of interest" description="Disordered" evidence="4">
    <location>
        <begin position="237"/>
        <end position="315"/>
    </location>
</feature>
<accession>A0A2R5G3U9</accession>
<dbReference type="InterPro" id="IPR001608">
    <property type="entry name" value="Ala_racemase_N"/>
</dbReference>
<reference evidence="6 7" key="1">
    <citation type="submission" date="2017-12" db="EMBL/GenBank/DDBJ databases">
        <title>Sequencing, de novo assembly and annotation of complete genome of a new Thraustochytrid species, strain FCC1311.</title>
        <authorList>
            <person name="Sedici K."/>
            <person name="Godart F."/>
            <person name="Aiese Cigliano R."/>
            <person name="Sanseverino W."/>
            <person name="Barakat M."/>
            <person name="Ortet P."/>
            <person name="Marechal E."/>
            <person name="Cagnac O."/>
            <person name="Amato A."/>
        </authorList>
    </citation>
    <scope>NUCLEOTIDE SEQUENCE [LARGE SCALE GENOMIC DNA]</scope>
</reference>
<comment type="caution">
    <text evidence="6">The sequence shown here is derived from an EMBL/GenBank/DDBJ whole genome shotgun (WGS) entry which is preliminary data.</text>
</comment>
<dbReference type="Pfam" id="PF01168">
    <property type="entry name" value="Ala_racemase_N"/>
    <property type="match status" value="1"/>
</dbReference>
<dbReference type="PANTHER" id="PTHR10146:SF14">
    <property type="entry name" value="PYRIDOXAL PHOSPHATE HOMEOSTASIS PROTEIN"/>
    <property type="match status" value="1"/>
</dbReference>
<evidence type="ECO:0000256" key="1">
    <source>
        <dbReference type="ARBA" id="ARBA00022898"/>
    </source>
</evidence>
<evidence type="ECO:0000256" key="2">
    <source>
        <dbReference type="HAMAP-Rule" id="MF_03225"/>
    </source>
</evidence>
<protein>
    <recommendedName>
        <fullName evidence="2">Pyridoxal phosphate homeostasis protein</fullName>
        <shortName evidence="2">PLP homeostasis protein</shortName>
    </recommendedName>
</protein>
<dbReference type="NCBIfam" id="TIGR00044">
    <property type="entry name" value="YggS family pyridoxal phosphate-dependent enzyme"/>
    <property type="match status" value="1"/>
</dbReference>
<dbReference type="SUPFAM" id="SSF51419">
    <property type="entry name" value="PLP-binding barrel"/>
    <property type="match status" value="1"/>
</dbReference>